<feature type="compositionally biased region" description="Basic and acidic residues" evidence="1">
    <location>
        <begin position="89"/>
        <end position="99"/>
    </location>
</feature>
<dbReference type="EMBL" id="CP094970">
    <property type="protein sequence ID" value="UYM06931.1"/>
    <property type="molecule type" value="Genomic_DNA"/>
</dbReference>
<sequence>MARHASTPRLLSWWQRLAIAVPVLLLAGVVTIAITQRDDTAAPSDADIAGAPVSQTTPPPTDGDHSDAIGADSDTTTSAGDEADTTDDETGRPEPRETGPADDQITPDEGSDSDESDPDESGPDGSGTDNTESPETIGPDSDDETGTADGPDSGNDDDETGPTTPPDDDTDPTEPPDETDTVTMGDAIAACRAEIGAGHVNKAVRTCADALVGTPVSQLQSNVADAVSQLGCLLSPLCRF</sequence>
<dbReference type="RefSeq" id="WP_271635863.1">
    <property type="nucleotide sequence ID" value="NZ_CP094970.1"/>
</dbReference>
<evidence type="ECO:0000256" key="1">
    <source>
        <dbReference type="SAM" id="MobiDB-lite"/>
    </source>
</evidence>
<name>A0AA46TKE8_9ACTN</name>
<protein>
    <submittedName>
        <fullName evidence="2">Uncharacterized protein</fullName>
    </submittedName>
</protein>
<gene>
    <name evidence="2" type="ORF">L0C25_07605</name>
</gene>
<feature type="region of interest" description="Disordered" evidence="1">
    <location>
        <begin position="41"/>
        <end position="182"/>
    </location>
</feature>
<evidence type="ECO:0000313" key="2">
    <source>
        <dbReference type="EMBL" id="UYM06931.1"/>
    </source>
</evidence>
<feature type="compositionally biased region" description="Acidic residues" evidence="1">
    <location>
        <begin position="154"/>
        <end position="180"/>
    </location>
</feature>
<proteinExistence type="predicted"/>
<dbReference type="KEGG" id="sgrg:L0C25_07605"/>
<dbReference type="AlphaFoldDB" id="A0AA46TKE8"/>
<evidence type="ECO:0000313" key="3">
    <source>
        <dbReference type="Proteomes" id="UP001164390"/>
    </source>
</evidence>
<accession>A0AA46TKE8</accession>
<feature type="compositionally biased region" description="Acidic residues" evidence="1">
    <location>
        <begin position="105"/>
        <end position="122"/>
    </location>
</feature>
<organism evidence="2 3">
    <name type="scientific">Solicola gregarius</name>
    <dbReference type="NCBI Taxonomy" id="2908642"/>
    <lineage>
        <taxon>Bacteria</taxon>
        <taxon>Bacillati</taxon>
        <taxon>Actinomycetota</taxon>
        <taxon>Actinomycetes</taxon>
        <taxon>Propionibacteriales</taxon>
        <taxon>Nocardioidaceae</taxon>
        <taxon>Solicola</taxon>
    </lineage>
</organism>
<reference evidence="2" key="1">
    <citation type="submission" date="2022-01" db="EMBL/GenBank/DDBJ databases">
        <title>Nocardioidaceae gen. sp. A5X3R13.</title>
        <authorList>
            <person name="Lopez Marin M.A."/>
            <person name="Uhlik O."/>
        </authorList>
    </citation>
    <scope>NUCLEOTIDE SEQUENCE</scope>
    <source>
        <strain evidence="2">A5X3R13</strain>
    </source>
</reference>
<feature type="compositionally biased region" description="Low complexity" evidence="1">
    <location>
        <begin position="70"/>
        <end position="80"/>
    </location>
</feature>
<keyword evidence="3" id="KW-1185">Reference proteome</keyword>
<dbReference type="Proteomes" id="UP001164390">
    <property type="component" value="Chromosome"/>
</dbReference>